<sequence>MFSHAADLPLPTKRLSNREAGALPEALSPPRLPAHPDTGLLHLEGVAAGDNVCGCSQPVCFKGRHLWATFSVTAWNQFLPLSYCGSPDSGPNSSSRTSPQPPASSGPRQFRHTAPHTQSSPISWRCAELGTDGWMQELSGWDLEGSRREAPRLRGDGTGPGI</sequence>
<feature type="region of interest" description="Disordered" evidence="1">
    <location>
        <begin position="140"/>
        <end position="162"/>
    </location>
</feature>
<evidence type="ECO:0000313" key="3">
    <source>
        <dbReference type="Proteomes" id="UP001178461"/>
    </source>
</evidence>
<accession>A0AA35JZ24</accession>
<protein>
    <submittedName>
        <fullName evidence="2">Uncharacterized protein</fullName>
    </submittedName>
</protein>
<dbReference type="AlphaFoldDB" id="A0AA35JZ24"/>
<name>A0AA35JZ24_9SAUR</name>
<evidence type="ECO:0000256" key="1">
    <source>
        <dbReference type="SAM" id="MobiDB-lite"/>
    </source>
</evidence>
<keyword evidence="3" id="KW-1185">Reference proteome</keyword>
<dbReference type="EMBL" id="OX395127">
    <property type="protein sequence ID" value="CAI5768196.1"/>
    <property type="molecule type" value="Genomic_DNA"/>
</dbReference>
<feature type="compositionally biased region" description="Basic and acidic residues" evidence="1">
    <location>
        <begin position="144"/>
        <end position="155"/>
    </location>
</feature>
<proteinExistence type="predicted"/>
<feature type="compositionally biased region" description="Polar residues" evidence="1">
    <location>
        <begin position="89"/>
        <end position="98"/>
    </location>
</feature>
<gene>
    <name evidence="2" type="ORF">PODLI_1B018900</name>
</gene>
<organism evidence="2 3">
    <name type="scientific">Podarcis lilfordi</name>
    <name type="common">Lilford's wall lizard</name>
    <dbReference type="NCBI Taxonomy" id="74358"/>
    <lineage>
        <taxon>Eukaryota</taxon>
        <taxon>Metazoa</taxon>
        <taxon>Chordata</taxon>
        <taxon>Craniata</taxon>
        <taxon>Vertebrata</taxon>
        <taxon>Euteleostomi</taxon>
        <taxon>Lepidosauria</taxon>
        <taxon>Squamata</taxon>
        <taxon>Bifurcata</taxon>
        <taxon>Unidentata</taxon>
        <taxon>Episquamata</taxon>
        <taxon>Laterata</taxon>
        <taxon>Lacertibaenia</taxon>
        <taxon>Lacertidae</taxon>
        <taxon>Podarcis</taxon>
    </lineage>
</organism>
<dbReference type="Proteomes" id="UP001178461">
    <property type="component" value="Chromosome 2"/>
</dbReference>
<evidence type="ECO:0000313" key="2">
    <source>
        <dbReference type="EMBL" id="CAI5768196.1"/>
    </source>
</evidence>
<feature type="region of interest" description="Disordered" evidence="1">
    <location>
        <begin position="86"/>
        <end position="122"/>
    </location>
</feature>
<reference evidence="2" key="1">
    <citation type="submission" date="2022-12" db="EMBL/GenBank/DDBJ databases">
        <authorList>
            <person name="Alioto T."/>
            <person name="Alioto T."/>
            <person name="Gomez Garrido J."/>
        </authorList>
    </citation>
    <scope>NUCLEOTIDE SEQUENCE</scope>
</reference>